<gene>
    <name evidence="1" type="ORF">RDB_LOCUS29349</name>
</gene>
<dbReference type="Proteomes" id="UP000663841">
    <property type="component" value="Unassembled WGS sequence"/>
</dbReference>
<sequence length="365" mass="40339">MPESSKVESAQSTPISIRAMSSEFSDIESVVSLSDHTSSRANIVPGNPKSAPVHPEFAFPDGNVEIQTTEHTFWVHEYHLNKFSVFAALIQAAKGSETASEPGRRITITCEQKAKGIDVYNTLKVIYASHIDGIPDFDSSIMTSTLRIASTFDYPALRKFAISKLEGMNLPAIERIQLSDEFSLPSWETPAFTELCSRKEPISQTEAEILGMTRFVEIARIRETERTRLAVQFAGGIYGELLQASELVTLLQSEGSDGSGPTQDTFEYSSGRSVLPICNCRPTQRNYGAWTVNLCSLHQVAPQVLKEGQTLIRQRDQLLEKLGNIRSAFNCRVERGDSSPSLGAPDLETELSRASWIRRECAVTS</sequence>
<reference evidence="1" key="1">
    <citation type="submission" date="2021-01" db="EMBL/GenBank/DDBJ databases">
        <authorList>
            <person name="Kaushik A."/>
        </authorList>
    </citation>
    <scope>NUCLEOTIDE SEQUENCE</scope>
    <source>
        <strain evidence="1">AG3-T5</strain>
    </source>
</reference>
<organism evidence="1 2">
    <name type="scientific">Rhizoctonia solani</name>
    <dbReference type="NCBI Taxonomy" id="456999"/>
    <lineage>
        <taxon>Eukaryota</taxon>
        <taxon>Fungi</taxon>
        <taxon>Dikarya</taxon>
        <taxon>Basidiomycota</taxon>
        <taxon>Agaricomycotina</taxon>
        <taxon>Agaricomycetes</taxon>
        <taxon>Cantharellales</taxon>
        <taxon>Ceratobasidiaceae</taxon>
        <taxon>Rhizoctonia</taxon>
    </lineage>
</organism>
<dbReference type="EMBL" id="CAJMWW010000068">
    <property type="protein sequence ID" value="CAE6414180.1"/>
    <property type="molecule type" value="Genomic_DNA"/>
</dbReference>
<protein>
    <recommendedName>
        <fullName evidence="3">BTB domain-containing protein</fullName>
    </recommendedName>
</protein>
<accession>A0A8H2X608</accession>
<dbReference type="AlphaFoldDB" id="A0A8H2X608"/>
<comment type="caution">
    <text evidence="1">The sequence shown here is derived from an EMBL/GenBank/DDBJ whole genome shotgun (WGS) entry which is preliminary data.</text>
</comment>
<evidence type="ECO:0000313" key="2">
    <source>
        <dbReference type="Proteomes" id="UP000663841"/>
    </source>
</evidence>
<evidence type="ECO:0000313" key="1">
    <source>
        <dbReference type="EMBL" id="CAE6414180.1"/>
    </source>
</evidence>
<name>A0A8H2X608_9AGAM</name>
<evidence type="ECO:0008006" key="3">
    <source>
        <dbReference type="Google" id="ProtNLM"/>
    </source>
</evidence>
<proteinExistence type="predicted"/>